<dbReference type="AlphaFoldDB" id="A0A1I1BZY6"/>
<evidence type="ECO:0000259" key="1">
    <source>
        <dbReference type="Pfam" id="PF00082"/>
    </source>
</evidence>
<dbReference type="InterPro" id="IPR036852">
    <property type="entry name" value="Peptidase_S8/S53_dom_sf"/>
</dbReference>
<dbReference type="Gene3D" id="3.40.50.200">
    <property type="entry name" value="Peptidase S8/S53 domain"/>
    <property type="match status" value="1"/>
</dbReference>
<dbReference type="InterPro" id="IPR034074">
    <property type="entry name" value="Y4bN_pept_dom"/>
</dbReference>
<organism evidence="2 3">
    <name type="scientific">Algoriphagus aquimarinus</name>
    <dbReference type="NCBI Taxonomy" id="237018"/>
    <lineage>
        <taxon>Bacteria</taxon>
        <taxon>Pseudomonadati</taxon>
        <taxon>Bacteroidota</taxon>
        <taxon>Cytophagia</taxon>
        <taxon>Cytophagales</taxon>
        <taxon>Cyclobacteriaceae</taxon>
        <taxon>Algoriphagus</taxon>
    </lineage>
</organism>
<name>A0A1I1BZY6_9BACT</name>
<dbReference type="CDD" id="cd04847">
    <property type="entry name" value="Peptidases_S8_Subtilisin_like_2"/>
    <property type="match status" value="1"/>
</dbReference>
<dbReference type="GO" id="GO:0006508">
    <property type="term" value="P:proteolysis"/>
    <property type="evidence" value="ECO:0007669"/>
    <property type="project" value="InterPro"/>
</dbReference>
<dbReference type="STRING" id="237018.SAMN04489723_11840"/>
<evidence type="ECO:0000313" key="3">
    <source>
        <dbReference type="Proteomes" id="UP000198790"/>
    </source>
</evidence>
<dbReference type="GO" id="GO:0004252">
    <property type="term" value="F:serine-type endopeptidase activity"/>
    <property type="evidence" value="ECO:0007669"/>
    <property type="project" value="InterPro"/>
</dbReference>
<reference evidence="2 3" key="1">
    <citation type="submission" date="2016-10" db="EMBL/GenBank/DDBJ databases">
        <authorList>
            <person name="de Groot N.N."/>
        </authorList>
    </citation>
    <scope>NUCLEOTIDE SEQUENCE [LARGE SCALE GENOMIC DNA]</scope>
    <source>
        <strain evidence="2 3">DSM 23399</strain>
    </source>
</reference>
<dbReference type="Pfam" id="PF00082">
    <property type="entry name" value="Peptidase_S8"/>
    <property type="match status" value="1"/>
</dbReference>
<protein>
    <submittedName>
        <fullName evidence="2">Subtilase family protein</fullName>
    </submittedName>
</protein>
<dbReference type="OrthoDB" id="1100338at2"/>
<feature type="domain" description="Peptidase S8/S53" evidence="1">
    <location>
        <begin position="311"/>
        <end position="663"/>
    </location>
</feature>
<gene>
    <name evidence="2" type="ORF">SAMN04489723_11840</name>
</gene>
<dbReference type="SUPFAM" id="SSF52743">
    <property type="entry name" value="Subtilisin-like"/>
    <property type="match status" value="1"/>
</dbReference>
<evidence type="ECO:0000313" key="2">
    <source>
        <dbReference type="EMBL" id="SFB54130.1"/>
    </source>
</evidence>
<dbReference type="InterPro" id="IPR000209">
    <property type="entry name" value="Peptidase_S8/S53_dom"/>
</dbReference>
<proteinExistence type="predicted"/>
<dbReference type="EMBL" id="FOKK01000018">
    <property type="protein sequence ID" value="SFB54130.1"/>
    <property type="molecule type" value="Genomic_DNA"/>
</dbReference>
<dbReference type="Proteomes" id="UP000198790">
    <property type="component" value="Unassembled WGS sequence"/>
</dbReference>
<accession>A0A1I1BZY6</accession>
<keyword evidence="3" id="KW-1185">Reference proteome</keyword>
<sequence>MAKKPLLIFPRASSGSRDTLQPFTGNIKYPEKETQVQKFENRISELDRVLENQTAYLGANPANLVAEMILVLEVAGDLKDFFKAVAATPGMEFLGELQSEIDPDENFYTVNGDGERVDKRFGARLFLTMTNQAALRELRAYWEKYKLNRDEQNFVHGTSKFRILFDRLKDLRPYSIADRIYDTGLENYLDEMRLLEVDPVKFEIELAFKNDAAKDARAYDEVNSLLQQNNGRIIENSRVIISEIAYHAFIAEAPIGSFEDLTENTNITFLKSQQILFFRPVGQSIFDLSEEPQLFNYNEEVAGIQPGLTPIVALLDGLPLENHALLVGKINVDDPDDFAHNYLAQNRVHGTAMASLIINGDLSEDSAPLNRPIYVRPILKPIANNQSGGEFLPDDKLPIDLIHRAVKRMFEGEDGYPPTAPQIKLINFSIGDPFRPFHHNISTWAKLIDWLSYRYNVLFIISAGNKVDDIVLDIPEADFDQTSAADVQTATLRKMIEGNFDRKILTPAESINSITVGSSHHDSHGPFNFPQRKNLITSPFLLSPISRIGFGYNNSIKPEILMAGGRHLYRKHIRQTDPEKTHLRIETGESIVHPPGNLAAMPGAPGDMQKVGYLTGTSNAAALTSNLGAKLYEMLLELNEELPNEQKIPERYFTVILKALLVHGSSWGEAQEIITQIIRTLPGISPQTVKRNIYPYLGYGTVDSEKILYCTDHRVTLIGFGELTTRTGQDAHTYSFPLPPSLGTVNIDKRLAISLAWISPLNFKTAQYRKAHLFFDNLENNGHLALSRNSHDFKLGRKGTVQHDVLTGEYADVFQDGDTINIKVSCREDASGLSRQESIKYALTVTLEIRENVHTMIYEEIQLRLQQRIRERI</sequence>
<dbReference type="RefSeq" id="WP_092900121.1">
    <property type="nucleotide sequence ID" value="NZ_FOKK01000018.1"/>
</dbReference>